<feature type="region of interest" description="Disordered" evidence="1">
    <location>
        <begin position="1"/>
        <end position="67"/>
    </location>
</feature>
<evidence type="ECO:0000313" key="4">
    <source>
        <dbReference type="Proteomes" id="UP001310890"/>
    </source>
</evidence>
<sequence length="629" mass="72979">MEAVRKARKALSGGDHTDDVQELPGFTDNVAFNKDALPEDEQDSRSKTQKVKDKAKSLKHAVAHPRTHLQQKVTQQIAINEQPWLHNQETANEDLFEAHEDLDDATENVLPGLPEKQRVTKEHALRSRVQEVEETRLELQVAWHMGRYVRRVRAVRRPLAYPQREGYKRFDSQGKYEGLNWVKWVGHLALYSFQDCSMHYISPTNAVPYDRDVLTRRIERLVVASEAFQLWWMRVRHVYSWQDPWLTFKWFAVYLFLLKINYMMSFYWGYLFYSVVSNFDGKHSRGWMKKSHVRATETRERVSMMSELITRHGSDAWVEPFLDEFGPWIQLQLGDTSDFLEICANYYDWRNPYSTACSCFAYVCLFLISAIPSLDLSMRVMWLSCGLYFFLSRPIATNYPRFRHVVDPMRWVYWDSPTMTEGAFRYLRETMTAALNRPLDPQAELDPREHNDTEDSDDEAEVFFDCLSKPHAAGGDLLPKGSGITIRSFTARWSGRLGRLELTRTTARFATVGKLGRERNIAWERPLDDLLEIRKAAQAARRVPRIVTDYKEALSLVFVPLSNMSLASTEEHSNEVALEDEGAADEYLYGMTTDARDEAFNALIGLAASEAGVLWQELQPESDWQTHEH</sequence>
<dbReference type="GO" id="GO:0006915">
    <property type="term" value="P:apoptotic process"/>
    <property type="evidence" value="ECO:0007669"/>
    <property type="project" value="InterPro"/>
</dbReference>
<dbReference type="AlphaFoldDB" id="A0AAN7TTX0"/>
<name>A0AAN7TTX0_9PEZI</name>
<feature type="transmembrane region" description="Helical" evidence="2">
    <location>
        <begin position="353"/>
        <end position="374"/>
    </location>
</feature>
<evidence type="ECO:0000256" key="2">
    <source>
        <dbReference type="SAM" id="Phobius"/>
    </source>
</evidence>
<feature type="compositionally biased region" description="Basic residues" evidence="1">
    <location>
        <begin position="57"/>
        <end position="67"/>
    </location>
</feature>
<dbReference type="Proteomes" id="UP001310890">
    <property type="component" value="Unassembled WGS sequence"/>
</dbReference>
<reference evidence="3" key="1">
    <citation type="submission" date="2023-08" db="EMBL/GenBank/DDBJ databases">
        <title>Black Yeasts Isolated from many extreme environments.</title>
        <authorList>
            <person name="Coleine C."/>
            <person name="Stajich J.E."/>
            <person name="Selbmann L."/>
        </authorList>
    </citation>
    <scope>NUCLEOTIDE SEQUENCE</scope>
    <source>
        <strain evidence="3">CCFEE 5401</strain>
    </source>
</reference>
<keyword evidence="2" id="KW-1133">Transmembrane helix</keyword>
<feature type="transmembrane region" description="Helical" evidence="2">
    <location>
        <begin position="251"/>
        <end position="273"/>
    </location>
</feature>
<keyword evidence="2" id="KW-0812">Transmembrane</keyword>
<evidence type="ECO:0000256" key="1">
    <source>
        <dbReference type="SAM" id="MobiDB-lite"/>
    </source>
</evidence>
<dbReference type="InterPro" id="IPR037847">
    <property type="entry name" value="GRAMDC4"/>
</dbReference>
<feature type="compositionally biased region" description="Basic and acidic residues" evidence="1">
    <location>
        <begin position="43"/>
        <end position="56"/>
    </location>
</feature>
<comment type="caution">
    <text evidence="3">The sequence shown here is derived from an EMBL/GenBank/DDBJ whole genome shotgun (WGS) entry which is preliminary data.</text>
</comment>
<gene>
    <name evidence="3" type="ORF">LTR62_001137</name>
</gene>
<accession>A0AAN7TTX0</accession>
<dbReference type="PANTHER" id="PTHR37402">
    <property type="entry name" value="GRAM DOMAIN-CONTAINING PROTEIN 4"/>
    <property type="match status" value="1"/>
</dbReference>
<organism evidence="3 4">
    <name type="scientific">Meristemomyces frigidus</name>
    <dbReference type="NCBI Taxonomy" id="1508187"/>
    <lineage>
        <taxon>Eukaryota</taxon>
        <taxon>Fungi</taxon>
        <taxon>Dikarya</taxon>
        <taxon>Ascomycota</taxon>
        <taxon>Pezizomycotina</taxon>
        <taxon>Dothideomycetes</taxon>
        <taxon>Dothideomycetidae</taxon>
        <taxon>Mycosphaerellales</taxon>
        <taxon>Teratosphaeriaceae</taxon>
        <taxon>Meristemomyces</taxon>
    </lineage>
</organism>
<protein>
    <submittedName>
        <fullName evidence="3">Uncharacterized protein</fullName>
    </submittedName>
</protein>
<keyword evidence="2" id="KW-0472">Membrane</keyword>
<proteinExistence type="predicted"/>
<dbReference type="PANTHER" id="PTHR37402:SF1">
    <property type="entry name" value="GRAM DOMAIN-CONTAINING PROTEIN 4"/>
    <property type="match status" value="1"/>
</dbReference>
<evidence type="ECO:0000313" key="3">
    <source>
        <dbReference type="EMBL" id="KAK5115478.1"/>
    </source>
</evidence>
<dbReference type="EMBL" id="JAVRRL010000012">
    <property type="protein sequence ID" value="KAK5115478.1"/>
    <property type="molecule type" value="Genomic_DNA"/>
</dbReference>